<feature type="transmembrane region" description="Helical" evidence="12">
    <location>
        <begin position="165"/>
        <end position="188"/>
    </location>
</feature>
<dbReference type="CDD" id="cd05716">
    <property type="entry name" value="IgV_pIgR_like"/>
    <property type="match status" value="1"/>
</dbReference>
<evidence type="ECO:0000256" key="6">
    <source>
        <dbReference type="ARBA" id="ARBA00022989"/>
    </source>
</evidence>
<dbReference type="RefSeq" id="XP_008579897.1">
    <property type="nucleotide sequence ID" value="XM_008581675.1"/>
</dbReference>
<dbReference type="InterPro" id="IPR003599">
    <property type="entry name" value="Ig_sub"/>
</dbReference>
<dbReference type="SMART" id="SM00409">
    <property type="entry name" value="IG"/>
    <property type="match status" value="1"/>
</dbReference>
<protein>
    <submittedName>
        <fullName evidence="15">CMRF35-like molecule 4</fullName>
    </submittedName>
</protein>
<evidence type="ECO:0000256" key="8">
    <source>
        <dbReference type="ARBA" id="ARBA00023157"/>
    </source>
</evidence>
<dbReference type="GeneID" id="103597818"/>
<evidence type="ECO:0000256" key="2">
    <source>
        <dbReference type="ARBA" id="ARBA00022475"/>
    </source>
</evidence>
<evidence type="ECO:0000256" key="11">
    <source>
        <dbReference type="ARBA" id="ARBA00043958"/>
    </source>
</evidence>
<evidence type="ECO:0000256" key="4">
    <source>
        <dbReference type="ARBA" id="ARBA00022729"/>
    </source>
</evidence>
<gene>
    <name evidence="15" type="primary">LOC103597818</name>
</gene>
<evidence type="ECO:0000256" key="12">
    <source>
        <dbReference type="SAM" id="Phobius"/>
    </source>
</evidence>
<organism evidence="14 15">
    <name type="scientific">Galeopterus variegatus</name>
    <name type="common">Malayan flying lemur</name>
    <name type="synonym">Cynocephalus variegatus</name>
    <dbReference type="NCBI Taxonomy" id="482537"/>
    <lineage>
        <taxon>Eukaryota</taxon>
        <taxon>Metazoa</taxon>
        <taxon>Chordata</taxon>
        <taxon>Craniata</taxon>
        <taxon>Vertebrata</taxon>
        <taxon>Euteleostomi</taxon>
        <taxon>Mammalia</taxon>
        <taxon>Eutheria</taxon>
        <taxon>Euarchontoglires</taxon>
        <taxon>Dermoptera</taxon>
        <taxon>Cynocephalidae</taxon>
        <taxon>Galeopterus</taxon>
    </lineage>
</organism>
<dbReference type="InterPro" id="IPR013783">
    <property type="entry name" value="Ig-like_fold"/>
</dbReference>
<dbReference type="PANTHER" id="PTHR11860:SF101">
    <property type="entry name" value="CMRF35-LIKE MOLECULE 1"/>
    <property type="match status" value="1"/>
</dbReference>
<reference evidence="15" key="1">
    <citation type="submission" date="2025-08" db="UniProtKB">
        <authorList>
            <consortium name="RefSeq"/>
        </authorList>
    </citation>
    <scope>IDENTIFICATION</scope>
</reference>
<evidence type="ECO:0000256" key="9">
    <source>
        <dbReference type="ARBA" id="ARBA00023170"/>
    </source>
</evidence>
<dbReference type="Gene3D" id="2.60.40.10">
    <property type="entry name" value="Immunoglobulins"/>
    <property type="match status" value="1"/>
</dbReference>
<evidence type="ECO:0000259" key="13">
    <source>
        <dbReference type="PROSITE" id="PS50835"/>
    </source>
</evidence>
<evidence type="ECO:0000256" key="3">
    <source>
        <dbReference type="ARBA" id="ARBA00022692"/>
    </source>
</evidence>
<accession>A0ABM0RH06</accession>
<keyword evidence="6 12" id="KW-1133">Transmembrane helix</keyword>
<evidence type="ECO:0000313" key="14">
    <source>
        <dbReference type="Proteomes" id="UP000694923"/>
    </source>
</evidence>
<sequence>MDVCFPVISDAKDAITSPEAVSGVERGSLTVQCHYDGQWETHRKWWCRGAIWKSCKTLVKTTGSEQMVKMDRVSIRDDQKSHTFTVTMEDLRRDDADTYWCVIERTGIDLGVAVKVTIDPGNCVYVWMCPSGPALSWVLRSHSSDLIVTQSDLSQRVVESLLSSVHFLLLVFLEVPLLLGMVAAVLWVNRP</sequence>
<keyword evidence="7 12" id="KW-0472">Membrane</keyword>
<keyword evidence="3 12" id="KW-0812">Transmembrane</keyword>
<dbReference type="InterPro" id="IPR036179">
    <property type="entry name" value="Ig-like_dom_sf"/>
</dbReference>
<dbReference type="PROSITE" id="PS50835">
    <property type="entry name" value="IG_LIKE"/>
    <property type="match status" value="1"/>
</dbReference>
<feature type="domain" description="Ig-like" evidence="13">
    <location>
        <begin position="6"/>
        <end position="117"/>
    </location>
</feature>
<dbReference type="Pfam" id="PF07686">
    <property type="entry name" value="V-set"/>
    <property type="match status" value="1"/>
</dbReference>
<dbReference type="Proteomes" id="UP000694923">
    <property type="component" value="Unplaced"/>
</dbReference>
<dbReference type="InterPro" id="IPR007110">
    <property type="entry name" value="Ig-like_dom"/>
</dbReference>
<keyword evidence="5" id="KW-0391">Immunity</keyword>
<keyword evidence="10" id="KW-0393">Immunoglobulin domain</keyword>
<dbReference type="PANTHER" id="PTHR11860">
    <property type="entry name" value="POLYMERIC-IMMUNOGLOBULIN RECEPTOR"/>
    <property type="match status" value="1"/>
</dbReference>
<evidence type="ECO:0000256" key="1">
    <source>
        <dbReference type="ARBA" id="ARBA00004251"/>
    </source>
</evidence>
<keyword evidence="8" id="KW-1015">Disulfide bond</keyword>
<evidence type="ECO:0000313" key="15">
    <source>
        <dbReference type="RefSeq" id="XP_008579897.1"/>
    </source>
</evidence>
<evidence type="ECO:0000256" key="10">
    <source>
        <dbReference type="ARBA" id="ARBA00023319"/>
    </source>
</evidence>
<dbReference type="SUPFAM" id="SSF48726">
    <property type="entry name" value="Immunoglobulin"/>
    <property type="match status" value="1"/>
</dbReference>
<comment type="similarity">
    <text evidence="11">Belongs to the CD300 family.</text>
</comment>
<keyword evidence="9" id="KW-0675">Receptor</keyword>
<evidence type="ECO:0000256" key="5">
    <source>
        <dbReference type="ARBA" id="ARBA00022859"/>
    </source>
</evidence>
<evidence type="ECO:0000256" key="7">
    <source>
        <dbReference type="ARBA" id="ARBA00023136"/>
    </source>
</evidence>
<comment type="subcellular location">
    <subcellularLocation>
        <location evidence="1">Cell membrane</location>
        <topology evidence="1">Single-pass type I membrane protein</topology>
    </subcellularLocation>
</comment>
<keyword evidence="4" id="KW-0732">Signal</keyword>
<keyword evidence="2" id="KW-1003">Cell membrane</keyword>
<dbReference type="InterPro" id="IPR013106">
    <property type="entry name" value="Ig_V-set"/>
</dbReference>
<dbReference type="InterPro" id="IPR050671">
    <property type="entry name" value="CD300_family_receptors"/>
</dbReference>
<keyword evidence="14" id="KW-1185">Reference proteome</keyword>
<proteinExistence type="inferred from homology"/>
<name>A0ABM0RH06_GALVR</name>